<name>A0ABW4I9U5_9SPHI</name>
<dbReference type="Pfam" id="PF06439">
    <property type="entry name" value="3keto-disac_hyd"/>
    <property type="match status" value="2"/>
</dbReference>
<organism evidence="3 4">
    <name type="scientific">Pseudopedobacter beijingensis</name>
    <dbReference type="NCBI Taxonomy" id="1207056"/>
    <lineage>
        <taxon>Bacteria</taxon>
        <taxon>Pseudomonadati</taxon>
        <taxon>Bacteroidota</taxon>
        <taxon>Sphingobacteriia</taxon>
        <taxon>Sphingobacteriales</taxon>
        <taxon>Sphingobacteriaceae</taxon>
        <taxon>Pseudopedobacter</taxon>
    </lineage>
</organism>
<proteinExistence type="predicted"/>
<evidence type="ECO:0000256" key="1">
    <source>
        <dbReference type="SAM" id="SignalP"/>
    </source>
</evidence>
<dbReference type="RefSeq" id="WP_379660743.1">
    <property type="nucleotide sequence ID" value="NZ_JBHUDG010000001.1"/>
</dbReference>
<feature type="signal peptide" evidence="1">
    <location>
        <begin position="1"/>
        <end position="19"/>
    </location>
</feature>
<comment type="caution">
    <text evidence="3">The sequence shown here is derived from an EMBL/GenBank/DDBJ whole genome shotgun (WGS) entry which is preliminary data.</text>
</comment>
<dbReference type="InterPro" id="IPR010496">
    <property type="entry name" value="AL/BT2_dom"/>
</dbReference>
<dbReference type="Gene3D" id="2.60.120.560">
    <property type="entry name" value="Exo-inulinase, domain 1"/>
    <property type="match status" value="2"/>
</dbReference>
<evidence type="ECO:0000313" key="3">
    <source>
        <dbReference type="EMBL" id="MFD1628356.1"/>
    </source>
</evidence>
<feature type="domain" description="3-keto-alpha-glucoside-1,2-lyase/3-keto-2-hydroxy-glucal hydratase" evidence="2">
    <location>
        <begin position="244"/>
        <end position="449"/>
    </location>
</feature>
<sequence>MKIRTVFGALMMCTIVCMAQTNKDGWEPLFNGKDFKGFKQLNGKAKYEAKNGEMVGTTVSNEPNSFMATEKTYKDFILELELFVDPSMNSGVQIRSLSKADYQNGRVHGYQVEIDPSERAWSGGIYDEGRRGWLYTMDVNPKGKTAFKNNQWNKYRVECIGNTIRTWVNGIPTANVVDDMTSEGFIAFQVHSIPKSETPGKQIRWRNIRIKTTNLKPSPLDDIYVVNLIPNNLSAQEKKEGFYMLWDGVSTKGWRGAYKPAFPAKGWEIKDGVLSVVKSDGAESTNGGDIVTEKEYSAFELKFDFKLTEGANSGVKYFVTEKEGNKGSAIGLEYQILDDERHPDAKLGRDGNRTLASLYDLKTSNKQARFLKKIGEWNQGIIKVSPDNKVEYWLNGVKVLEYVRGSKEFNDLVAISKYKNWENFGMAPKGRILLQDHGDNVSFRSIKIREL</sequence>
<feature type="chain" id="PRO_5047266165" evidence="1">
    <location>
        <begin position="20"/>
        <end position="451"/>
    </location>
</feature>
<dbReference type="Proteomes" id="UP001597118">
    <property type="component" value="Unassembled WGS sequence"/>
</dbReference>
<evidence type="ECO:0000313" key="4">
    <source>
        <dbReference type="Proteomes" id="UP001597118"/>
    </source>
</evidence>
<evidence type="ECO:0000259" key="2">
    <source>
        <dbReference type="Pfam" id="PF06439"/>
    </source>
</evidence>
<feature type="domain" description="3-keto-alpha-glucoside-1,2-lyase/3-keto-2-hydroxy-glucal hydratase" evidence="2">
    <location>
        <begin position="25"/>
        <end position="211"/>
    </location>
</feature>
<dbReference type="EMBL" id="JBHUDG010000001">
    <property type="protein sequence ID" value="MFD1628356.1"/>
    <property type="molecule type" value="Genomic_DNA"/>
</dbReference>
<gene>
    <name evidence="3" type="ORF">ACFSAH_00625</name>
</gene>
<reference evidence="4" key="1">
    <citation type="journal article" date="2019" name="Int. J. Syst. Evol. Microbiol.">
        <title>The Global Catalogue of Microorganisms (GCM) 10K type strain sequencing project: providing services to taxonomists for standard genome sequencing and annotation.</title>
        <authorList>
            <consortium name="The Broad Institute Genomics Platform"/>
            <consortium name="The Broad Institute Genome Sequencing Center for Infectious Disease"/>
            <person name="Wu L."/>
            <person name="Ma J."/>
        </authorList>
    </citation>
    <scope>NUCLEOTIDE SEQUENCE [LARGE SCALE GENOMIC DNA]</scope>
    <source>
        <strain evidence="4">CCUG 53762</strain>
    </source>
</reference>
<accession>A0ABW4I9U5</accession>
<protein>
    <submittedName>
        <fullName evidence="3">DUF1080 domain-containing protein</fullName>
    </submittedName>
</protein>
<keyword evidence="1" id="KW-0732">Signal</keyword>
<keyword evidence="4" id="KW-1185">Reference proteome</keyword>